<keyword evidence="2" id="KW-0805">Transcription regulation</keyword>
<evidence type="ECO:0000313" key="8">
    <source>
        <dbReference type="Proteomes" id="UP000027142"/>
    </source>
</evidence>
<dbReference type="HOGENOM" id="CLU_037628_6_0_9"/>
<evidence type="ECO:0000259" key="5">
    <source>
        <dbReference type="PROSITE" id="PS50932"/>
    </source>
</evidence>
<dbReference type="SUPFAM" id="SSF53822">
    <property type="entry name" value="Periplasmic binding protein-like I"/>
    <property type="match status" value="1"/>
</dbReference>
<evidence type="ECO:0000256" key="4">
    <source>
        <dbReference type="ARBA" id="ARBA00023163"/>
    </source>
</evidence>
<dbReference type="OrthoDB" id="9796186at2"/>
<evidence type="ECO:0000313" key="7">
    <source>
        <dbReference type="EMBL" id="AIC94453.1"/>
    </source>
</evidence>
<keyword evidence="8" id="KW-1185">Reference proteome</keyword>
<dbReference type="Pfam" id="PF00356">
    <property type="entry name" value="LacI"/>
    <property type="match status" value="1"/>
</dbReference>
<dbReference type="Pfam" id="PF13377">
    <property type="entry name" value="Peripla_BP_3"/>
    <property type="match status" value="1"/>
</dbReference>
<dbReference type="Gene3D" id="1.10.260.40">
    <property type="entry name" value="lambda repressor-like DNA-binding domains"/>
    <property type="match status" value="1"/>
</dbReference>
<dbReference type="InterPro" id="IPR010982">
    <property type="entry name" value="Lambda_DNA-bd_dom_sf"/>
</dbReference>
<dbReference type="InterPro" id="IPR028082">
    <property type="entry name" value="Peripla_BP_I"/>
</dbReference>
<dbReference type="AlphaFoldDB" id="A0A060M1M8"/>
<evidence type="ECO:0000256" key="3">
    <source>
        <dbReference type="ARBA" id="ARBA00023125"/>
    </source>
</evidence>
<dbReference type="GO" id="GO:0003700">
    <property type="term" value="F:DNA-binding transcription factor activity"/>
    <property type="evidence" value="ECO:0007669"/>
    <property type="project" value="TreeGrafter"/>
</dbReference>
<sequence>MKPKISDVAHAAGVSPTTVSRVLNNRGYISEDTKKKVYKAMDALNYIPNDLARSLYNKRSNIIGVIVPTTSNPFYGELAAKIEHHCAEKGLKVLLCNSLFNVEKERNYWEMLRRNQVDGVIVCTYNRGLIDYDDHHLPIVAFDHYLSKRIPVVSSTNYEGGVLATNHLVQTGCQKIVHINGPIDLETPANLRRKAYEDVMKKQGLPVLTYEIKPILKQEATAKAVAQIFDEQQDMDGVFASDDSIALAVIREARERGVLVPDNLKVIGYDGSEFVREIAPELTTIQQPINQMAETAVNHLLHQIEGTTPIPNQELVHHVLLRKGTSA</sequence>
<organism evidence="7 8">
    <name type="scientific">Shouchella lehensis G1</name>
    <dbReference type="NCBI Taxonomy" id="1246626"/>
    <lineage>
        <taxon>Bacteria</taxon>
        <taxon>Bacillati</taxon>
        <taxon>Bacillota</taxon>
        <taxon>Bacilli</taxon>
        <taxon>Bacillales</taxon>
        <taxon>Bacillaceae</taxon>
        <taxon>Shouchella</taxon>
    </lineage>
</organism>
<dbReference type="InterPro" id="IPR046335">
    <property type="entry name" value="LacI/GalR-like_sensor"/>
</dbReference>
<dbReference type="PROSITE" id="PS50943">
    <property type="entry name" value="HTH_CROC1"/>
    <property type="match status" value="1"/>
</dbReference>
<dbReference type="PROSITE" id="PS50932">
    <property type="entry name" value="HTH_LACI_2"/>
    <property type="match status" value="1"/>
</dbReference>
<dbReference type="PATRIC" id="fig|1246626.3.peg.1873"/>
<protein>
    <submittedName>
        <fullName evidence="7">Transcriptional regulator of sucrose operon</fullName>
    </submittedName>
</protein>
<keyword evidence="3" id="KW-0238">DNA-binding</keyword>
<dbReference type="eggNOG" id="COG1609">
    <property type="taxonomic scope" value="Bacteria"/>
</dbReference>
<proteinExistence type="predicted"/>
<dbReference type="CDD" id="cd01392">
    <property type="entry name" value="HTH_LacI"/>
    <property type="match status" value="1"/>
</dbReference>
<keyword evidence="4" id="KW-0804">Transcription</keyword>
<dbReference type="PANTHER" id="PTHR30146:SF95">
    <property type="entry name" value="RIBOSE OPERON REPRESSOR"/>
    <property type="match status" value="1"/>
</dbReference>
<name>A0A060M1M8_9BACI</name>
<dbReference type="PROSITE" id="PS00356">
    <property type="entry name" value="HTH_LACI_1"/>
    <property type="match status" value="1"/>
</dbReference>
<dbReference type="Proteomes" id="UP000027142">
    <property type="component" value="Chromosome"/>
</dbReference>
<accession>A0A060M1M8</accession>
<dbReference type="SUPFAM" id="SSF47413">
    <property type="entry name" value="lambda repressor-like DNA-binding domains"/>
    <property type="match status" value="1"/>
</dbReference>
<dbReference type="Gene3D" id="3.40.50.2300">
    <property type="match status" value="2"/>
</dbReference>
<dbReference type="PANTHER" id="PTHR30146">
    <property type="entry name" value="LACI-RELATED TRANSCRIPTIONAL REPRESSOR"/>
    <property type="match status" value="1"/>
</dbReference>
<dbReference type="KEGG" id="ble:BleG1_1875"/>
<evidence type="ECO:0000259" key="6">
    <source>
        <dbReference type="PROSITE" id="PS50943"/>
    </source>
</evidence>
<reference evidence="7 8" key="1">
    <citation type="journal article" date="2014" name="Gene">
        <title>A comparative genomic analysis of the alkalitolerant soil bacterium Bacillus lehensis G1.</title>
        <authorList>
            <person name="Noor Y.M."/>
            <person name="Samsulrizal N.H."/>
            <person name="Jema'on N.A."/>
            <person name="Low K.O."/>
            <person name="Ramli A.N."/>
            <person name="Alias N.I."/>
            <person name="Damis S.I."/>
            <person name="Fuzi S.F."/>
            <person name="Isa M.N."/>
            <person name="Murad A.M."/>
            <person name="Raih M.F."/>
            <person name="Bakar F.D."/>
            <person name="Najimudin N."/>
            <person name="Mahadi N.M."/>
            <person name="Illias R.M."/>
        </authorList>
    </citation>
    <scope>NUCLEOTIDE SEQUENCE [LARGE SCALE GENOMIC DNA]</scope>
    <source>
        <strain evidence="7 8">G1</strain>
    </source>
</reference>
<feature type="domain" description="HTH cro/C1-type" evidence="6">
    <location>
        <begin position="6"/>
        <end position="47"/>
    </location>
</feature>
<dbReference type="RefSeq" id="WP_038479864.1">
    <property type="nucleotide sequence ID" value="NZ_CP003923.1"/>
</dbReference>
<dbReference type="GO" id="GO:0000976">
    <property type="term" value="F:transcription cis-regulatory region binding"/>
    <property type="evidence" value="ECO:0007669"/>
    <property type="project" value="TreeGrafter"/>
</dbReference>
<evidence type="ECO:0000256" key="2">
    <source>
        <dbReference type="ARBA" id="ARBA00023015"/>
    </source>
</evidence>
<evidence type="ECO:0000256" key="1">
    <source>
        <dbReference type="ARBA" id="ARBA00022491"/>
    </source>
</evidence>
<gene>
    <name evidence="7" type="ORF">BleG1_1875</name>
</gene>
<dbReference type="SMART" id="SM00354">
    <property type="entry name" value="HTH_LACI"/>
    <property type="match status" value="1"/>
</dbReference>
<dbReference type="PRINTS" id="PR00036">
    <property type="entry name" value="HTHLACI"/>
</dbReference>
<keyword evidence="1" id="KW-0678">Repressor</keyword>
<dbReference type="CDD" id="cd06291">
    <property type="entry name" value="PBP1_Qymf-like"/>
    <property type="match status" value="1"/>
</dbReference>
<feature type="domain" description="HTH lacI-type" evidence="5">
    <location>
        <begin position="3"/>
        <end position="57"/>
    </location>
</feature>
<dbReference type="InterPro" id="IPR001387">
    <property type="entry name" value="Cro/C1-type_HTH"/>
</dbReference>
<dbReference type="EMBL" id="CP003923">
    <property type="protein sequence ID" value="AIC94453.1"/>
    <property type="molecule type" value="Genomic_DNA"/>
</dbReference>
<dbReference type="STRING" id="1246626.BleG1_1875"/>
<dbReference type="InterPro" id="IPR000843">
    <property type="entry name" value="HTH_LacI"/>
</dbReference>